<sequence length="304" mass="35230">MRLSYSKLHDLWRIIELYNSGMKLKEIAQILGLKPSYVSSLITKGFESEVLYKYYNVNLGALGKHKPSFIMIEMPQKADILQCIDRNVRTLSMYYSYSKKPLIMMYVLEPVVIPEEVLKINNQLCHPVFSGYIEHVVIPVEKHLERKIIFKTPDEKSYSTVHDEIDELILFEAFNFFNPPVQNDVKTLEFLENIARKHMLESIPFHYYKHVKDKLYPRLVYRAHGVYSLVRVAAPTLSILNTLVNLLFKSEVLTGVDQIHILSTHPVLAILHGWSDPLKLNNPQVAHEPVEGASYEVYPYISLL</sequence>
<dbReference type="EMBL" id="DSJT01000023">
    <property type="protein sequence ID" value="HEF87605.1"/>
    <property type="molecule type" value="Genomic_DNA"/>
</dbReference>
<organism evidence="1">
    <name type="scientific">Thermosphaera aggregans</name>
    <dbReference type="NCBI Taxonomy" id="54254"/>
    <lineage>
        <taxon>Archaea</taxon>
        <taxon>Thermoproteota</taxon>
        <taxon>Thermoprotei</taxon>
        <taxon>Desulfurococcales</taxon>
        <taxon>Desulfurococcaceae</taxon>
        <taxon>Thermosphaera</taxon>
    </lineage>
</organism>
<comment type="caution">
    <text evidence="1">The sequence shown here is derived from an EMBL/GenBank/DDBJ whole genome shotgun (WGS) entry which is preliminary data.</text>
</comment>
<accession>A0A7C2FY87</accession>
<protein>
    <submittedName>
        <fullName evidence="1">Helix-turn-helix domain-containing protein</fullName>
    </submittedName>
</protein>
<evidence type="ECO:0000313" key="1">
    <source>
        <dbReference type="EMBL" id="HEF87605.1"/>
    </source>
</evidence>
<name>A0A7C2FY87_9CREN</name>
<reference evidence="1" key="1">
    <citation type="journal article" date="2020" name="mSystems">
        <title>Genome- and Community-Level Interaction Insights into Carbon Utilization and Element Cycling Functions of Hydrothermarchaeota in Hydrothermal Sediment.</title>
        <authorList>
            <person name="Zhou Z."/>
            <person name="Liu Y."/>
            <person name="Xu W."/>
            <person name="Pan J."/>
            <person name="Luo Z.H."/>
            <person name="Li M."/>
        </authorList>
    </citation>
    <scope>NUCLEOTIDE SEQUENCE [LARGE SCALE GENOMIC DNA]</scope>
    <source>
        <strain evidence="1">SpSt-23</strain>
    </source>
</reference>
<gene>
    <name evidence="1" type="ORF">ENP55_04830</name>
</gene>
<dbReference type="AlphaFoldDB" id="A0A7C2FY87"/>
<proteinExistence type="predicted"/>